<dbReference type="Proteomes" id="UP001165064">
    <property type="component" value="Unassembled WGS sequence"/>
</dbReference>
<organism evidence="1 2">
    <name type="scientific">Ambrosiozyma monospora</name>
    <name type="common">Yeast</name>
    <name type="synonym">Endomycopsis monosporus</name>
    <dbReference type="NCBI Taxonomy" id="43982"/>
    <lineage>
        <taxon>Eukaryota</taxon>
        <taxon>Fungi</taxon>
        <taxon>Dikarya</taxon>
        <taxon>Ascomycota</taxon>
        <taxon>Saccharomycotina</taxon>
        <taxon>Pichiomycetes</taxon>
        <taxon>Pichiales</taxon>
        <taxon>Pichiaceae</taxon>
        <taxon>Ambrosiozyma</taxon>
    </lineage>
</organism>
<name>A0ACB5U9C5_AMBMO</name>
<reference evidence="1" key="1">
    <citation type="submission" date="2023-04" db="EMBL/GenBank/DDBJ databases">
        <title>Ambrosiozyma monospora NBRC 10751.</title>
        <authorList>
            <person name="Ichikawa N."/>
            <person name="Sato H."/>
            <person name="Tonouchi N."/>
        </authorList>
    </citation>
    <scope>NUCLEOTIDE SEQUENCE</scope>
    <source>
        <strain evidence="1">NBRC 10751</strain>
    </source>
</reference>
<evidence type="ECO:0000313" key="1">
    <source>
        <dbReference type="EMBL" id="GMF04750.1"/>
    </source>
</evidence>
<protein>
    <submittedName>
        <fullName evidence="1">Unnamed protein product</fullName>
    </submittedName>
</protein>
<evidence type="ECO:0000313" key="2">
    <source>
        <dbReference type="Proteomes" id="UP001165064"/>
    </source>
</evidence>
<accession>A0ACB5U9C5</accession>
<proteinExistence type="predicted"/>
<sequence length="155" mass="17562">MPQLEDLSMNSCCLVHSGLSSLKKFASCLTLTLGEVDLTAHIWPSQLDRLALGFADMDSFFEDDAQSLECYTGEVNGRLQLYGISERPLKYIRLSGGGNVELKGIPDGKYQCIITVYDQYDSFKYDDPIDEKSITPEAINQYKFLVNGQWKFFNY</sequence>
<gene>
    <name evidence="1" type="ORF">Amon02_001208100</name>
</gene>
<dbReference type="EMBL" id="BSXS01014004">
    <property type="protein sequence ID" value="GMF04750.1"/>
    <property type="molecule type" value="Genomic_DNA"/>
</dbReference>
<comment type="caution">
    <text evidence="1">The sequence shown here is derived from an EMBL/GenBank/DDBJ whole genome shotgun (WGS) entry which is preliminary data.</text>
</comment>
<keyword evidence="2" id="KW-1185">Reference proteome</keyword>